<dbReference type="PANTHER" id="PTHR35902:SF6">
    <property type="entry name" value="CONSERVED WITHIN P. AEROPHILUM"/>
    <property type="match status" value="1"/>
</dbReference>
<accession>A0A7C3MEN5</accession>
<sequence>MRKSLLILILLIAVEVSNAEGVSVSYQVSPQILLPGDYADVTLILKNPSTSDVKVNSIVVSGARAEPSAIYSVGTIPAGGSYTMTFSVKGEEIGRKNVQVEISTENETVTQNIMIVVDDSFPSLTITSPLYMGVVNEVVFYVSSPVELRDVKVEALFDAVPETVYIGDFSGGKEGKIKFIPDSDRLRFRLSFYNGKNYHEVEREVKVRLLIPQNVVLNLTLPYKTLFIGDVIPIQVEITNLRTDTVYDIKISAESPLGSLSGPLSIAKLESGEGRNLNFKFSPSKAGEGEIVFRVECKDEFGNEFSLERKSTIEVLESYAVMLTNLNVAREGLKYSISGDVSNIGRSMVYNAYAVAECEGIRADYFIGNIDPSDFESFEIPVECTGNVKVTVKWSNEIGESFAISETVEVKGKTQVEVEENPLPTYISIAVAVAVLAIVGFIIYRQRK</sequence>
<evidence type="ECO:0000256" key="1">
    <source>
        <dbReference type="SAM" id="Phobius"/>
    </source>
</evidence>
<evidence type="ECO:0008006" key="3">
    <source>
        <dbReference type="Google" id="ProtNLM"/>
    </source>
</evidence>
<proteinExistence type="predicted"/>
<gene>
    <name evidence="2" type="ORF">ENW66_01895</name>
</gene>
<keyword evidence="1" id="KW-0472">Membrane</keyword>
<reference evidence="2" key="1">
    <citation type="journal article" date="2020" name="mSystems">
        <title>Genome- and Community-Level Interaction Insights into Carbon Utilization and Element Cycling Functions of Hydrothermarchaeota in Hydrothermal Sediment.</title>
        <authorList>
            <person name="Zhou Z."/>
            <person name="Liu Y."/>
            <person name="Xu W."/>
            <person name="Pan J."/>
            <person name="Luo Z.H."/>
            <person name="Li M."/>
        </authorList>
    </citation>
    <scope>NUCLEOTIDE SEQUENCE [LARGE SCALE GENOMIC DNA]</scope>
    <source>
        <strain evidence="2">SpSt-87</strain>
    </source>
</reference>
<keyword evidence="1" id="KW-1133">Transmembrane helix</keyword>
<evidence type="ECO:0000313" key="2">
    <source>
        <dbReference type="EMBL" id="HFW31696.1"/>
    </source>
</evidence>
<dbReference type="AlphaFoldDB" id="A0A7C3MEN5"/>
<dbReference type="EMBL" id="DTLB01000008">
    <property type="protein sequence ID" value="HFW31696.1"/>
    <property type="molecule type" value="Genomic_DNA"/>
</dbReference>
<organism evidence="2">
    <name type="scientific">Archaeoglobus fulgidus</name>
    <dbReference type="NCBI Taxonomy" id="2234"/>
    <lineage>
        <taxon>Archaea</taxon>
        <taxon>Methanobacteriati</taxon>
        <taxon>Methanobacteriota</taxon>
        <taxon>Archaeoglobi</taxon>
        <taxon>Archaeoglobales</taxon>
        <taxon>Archaeoglobaceae</taxon>
        <taxon>Archaeoglobus</taxon>
    </lineage>
</organism>
<name>A0A7C3MEN5_ARCFL</name>
<protein>
    <recommendedName>
        <fullName evidence="3">CARDB domain-containing protein</fullName>
    </recommendedName>
</protein>
<keyword evidence="1" id="KW-0812">Transmembrane</keyword>
<comment type="caution">
    <text evidence="2">The sequence shown here is derived from an EMBL/GenBank/DDBJ whole genome shotgun (WGS) entry which is preliminary data.</text>
</comment>
<feature type="transmembrane region" description="Helical" evidence="1">
    <location>
        <begin position="423"/>
        <end position="444"/>
    </location>
</feature>
<dbReference type="PANTHER" id="PTHR35902">
    <property type="entry name" value="S-LAYER DOMAIN-LIKE PROTEIN-RELATED"/>
    <property type="match status" value="1"/>
</dbReference>